<dbReference type="InParanoid" id="A0A165UX57"/>
<name>A0A165UX57_9AGAM</name>
<organism evidence="2 3">
    <name type="scientific">Neolentinus lepideus HHB14362 ss-1</name>
    <dbReference type="NCBI Taxonomy" id="1314782"/>
    <lineage>
        <taxon>Eukaryota</taxon>
        <taxon>Fungi</taxon>
        <taxon>Dikarya</taxon>
        <taxon>Basidiomycota</taxon>
        <taxon>Agaricomycotina</taxon>
        <taxon>Agaricomycetes</taxon>
        <taxon>Gloeophyllales</taxon>
        <taxon>Gloeophyllaceae</taxon>
        <taxon>Neolentinus</taxon>
    </lineage>
</organism>
<keyword evidence="3" id="KW-1185">Reference proteome</keyword>
<dbReference type="AlphaFoldDB" id="A0A165UX57"/>
<dbReference type="Proteomes" id="UP000076761">
    <property type="component" value="Unassembled WGS sequence"/>
</dbReference>
<sequence length="201" mass="21883">MTLVKPYICLVSLATLMVVSPTQLFARSDRVISRFLGLRAVAEERCFIDKAGTASSAWAGLRVRQEKQGCFAQILLIQEAFTVPYSRTERFAITTYNLTVKRIYAIGTATEDVFLPIVMLNALSVELPGVRDHVATALQRTAPSPLRTFVYVVTTNNSCVDNVAATAAPAEVLARSSTTRNKGSKKICSHCKSSGHLANPC</sequence>
<feature type="signal peptide" evidence="1">
    <location>
        <begin position="1"/>
        <end position="21"/>
    </location>
</feature>
<accession>A0A165UX57</accession>
<evidence type="ECO:0000313" key="2">
    <source>
        <dbReference type="EMBL" id="KZT28829.1"/>
    </source>
</evidence>
<dbReference type="STRING" id="1314782.A0A165UX57"/>
<gene>
    <name evidence="2" type="ORF">NEOLEDRAFT_1167317</name>
</gene>
<keyword evidence="1" id="KW-0732">Signal</keyword>
<proteinExistence type="predicted"/>
<dbReference type="EMBL" id="KV425556">
    <property type="protein sequence ID" value="KZT28829.1"/>
    <property type="molecule type" value="Genomic_DNA"/>
</dbReference>
<protein>
    <recommendedName>
        <fullName evidence="4">CCHC-type domain-containing protein</fullName>
    </recommendedName>
</protein>
<dbReference type="OrthoDB" id="2665273at2759"/>
<reference evidence="2 3" key="1">
    <citation type="journal article" date="2016" name="Mol. Biol. Evol.">
        <title>Comparative Genomics of Early-Diverging Mushroom-Forming Fungi Provides Insights into the Origins of Lignocellulose Decay Capabilities.</title>
        <authorList>
            <person name="Nagy L.G."/>
            <person name="Riley R."/>
            <person name="Tritt A."/>
            <person name="Adam C."/>
            <person name="Daum C."/>
            <person name="Floudas D."/>
            <person name="Sun H."/>
            <person name="Yadav J.S."/>
            <person name="Pangilinan J."/>
            <person name="Larsson K.H."/>
            <person name="Matsuura K."/>
            <person name="Barry K."/>
            <person name="Labutti K."/>
            <person name="Kuo R."/>
            <person name="Ohm R.A."/>
            <person name="Bhattacharya S.S."/>
            <person name="Shirouzu T."/>
            <person name="Yoshinaga Y."/>
            <person name="Martin F.M."/>
            <person name="Grigoriev I.V."/>
            <person name="Hibbett D.S."/>
        </authorList>
    </citation>
    <scope>NUCLEOTIDE SEQUENCE [LARGE SCALE GENOMIC DNA]</scope>
    <source>
        <strain evidence="2 3">HHB14362 ss-1</strain>
    </source>
</reference>
<evidence type="ECO:0000313" key="3">
    <source>
        <dbReference type="Proteomes" id="UP000076761"/>
    </source>
</evidence>
<evidence type="ECO:0000256" key="1">
    <source>
        <dbReference type="SAM" id="SignalP"/>
    </source>
</evidence>
<evidence type="ECO:0008006" key="4">
    <source>
        <dbReference type="Google" id="ProtNLM"/>
    </source>
</evidence>
<feature type="chain" id="PRO_5007867869" description="CCHC-type domain-containing protein" evidence="1">
    <location>
        <begin position="22"/>
        <end position="201"/>
    </location>
</feature>